<evidence type="ECO:0000256" key="5">
    <source>
        <dbReference type="ARBA" id="ARBA00062515"/>
    </source>
</evidence>
<sequence>MSLKSAVITAAVLSLFAQPALAAEKVTVFAASSLTNALNAIAAKYQQKTGVETTLSFASSSALARQVSQGAPANIYLSANEKWMDYAEKQGAIAANTRKDIVKNSLVMVAPLAYPQNKIEVNASWNLAKALDGTRLAVGDPNYVPAGIYAKQALEFLGLWKQAQPLLASANNVRSALVLVERGEAQLGIVYKTDAEISKKVKTVYQFPADSHKPIVYPMALVKGNVTPAAQGFYQYLQQPQAAAIFKSYGFDSVTKS</sequence>
<organism evidence="9 10">
    <name type="scientific">Photobacterium toruni</name>
    <dbReference type="NCBI Taxonomy" id="1935446"/>
    <lineage>
        <taxon>Bacteria</taxon>
        <taxon>Pseudomonadati</taxon>
        <taxon>Pseudomonadota</taxon>
        <taxon>Gammaproteobacteria</taxon>
        <taxon>Vibrionales</taxon>
        <taxon>Vibrionaceae</taxon>
        <taxon>Photobacterium</taxon>
    </lineage>
</organism>
<dbReference type="Proteomes" id="UP001306119">
    <property type="component" value="Unassembled WGS sequence"/>
</dbReference>
<reference evidence="9 10" key="1">
    <citation type="submission" date="2017-02" db="EMBL/GenBank/DDBJ databases">
        <authorList>
            <person name="Peterson S.W."/>
        </authorList>
    </citation>
    <scope>NUCLEOTIDE SEQUENCE [LARGE SCALE GENOMIC DNA]</scope>
    <source>
        <strain evidence="9 10">CECT 9189</strain>
    </source>
</reference>
<dbReference type="InterPro" id="IPR005950">
    <property type="entry name" value="ModA"/>
</dbReference>
<gene>
    <name evidence="9" type="primary">modA</name>
    <name evidence="9" type="ORF">CZ814_02878</name>
    <name evidence="8" type="ORF">VXS06_01445</name>
</gene>
<dbReference type="Pfam" id="PF13531">
    <property type="entry name" value="SBP_bac_11"/>
    <property type="match status" value="1"/>
</dbReference>
<dbReference type="NCBIfam" id="NF007958">
    <property type="entry name" value="PRK10677.1"/>
    <property type="match status" value="1"/>
</dbReference>
<dbReference type="RefSeq" id="WP_080175634.1">
    <property type="nucleotide sequence ID" value="NZ_AP024855.1"/>
</dbReference>
<feature type="binding site" evidence="6">
    <location>
        <position position="60"/>
    </location>
    <ligand>
        <name>molybdate</name>
        <dbReference type="ChEBI" id="CHEBI:36264"/>
    </ligand>
</feature>
<reference evidence="8 11" key="2">
    <citation type="submission" date="2024-01" db="EMBL/GenBank/DDBJ databases">
        <title>Active colonisers of the gastrointestinal tract of Atlantic salmon farmed in a warm water region.</title>
        <authorList>
            <person name="Bowman J.P."/>
        </authorList>
    </citation>
    <scope>NUCLEOTIDE SEQUENCE [LARGE SCALE GENOMIC DNA]</scope>
    <source>
        <strain evidence="8 11">S3MW1</strain>
    </source>
</reference>
<keyword evidence="2 6" id="KW-0500">Molybdenum</keyword>
<dbReference type="PIRSF" id="PIRSF004846">
    <property type="entry name" value="ModA"/>
    <property type="match status" value="1"/>
</dbReference>
<dbReference type="SUPFAM" id="SSF53850">
    <property type="entry name" value="Periplasmic binding protein-like II"/>
    <property type="match status" value="1"/>
</dbReference>
<evidence type="ECO:0000256" key="7">
    <source>
        <dbReference type="SAM" id="SignalP"/>
    </source>
</evidence>
<feature type="signal peptide" evidence="7">
    <location>
        <begin position="1"/>
        <end position="22"/>
    </location>
</feature>
<evidence type="ECO:0000256" key="1">
    <source>
        <dbReference type="ARBA" id="ARBA00009175"/>
    </source>
</evidence>
<dbReference type="Proteomes" id="UP000191116">
    <property type="component" value="Unassembled WGS sequence"/>
</dbReference>
<dbReference type="FunFam" id="3.40.190.10:FF:000035">
    <property type="entry name" value="Molybdate ABC transporter substrate-binding protein"/>
    <property type="match status" value="1"/>
</dbReference>
<name>A0A1T4U8V4_9GAMM</name>
<evidence type="ECO:0000313" key="11">
    <source>
        <dbReference type="Proteomes" id="UP001306119"/>
    </source>
</evidence>
<protein>
    <submittedName>
        <fullName evidence="8">Molybdate ABC transporter substrate-binding protein</fullName>
    </submittedName>
    <submittedName>
        <fullName evidence="9">Molybdate-binding periplasmic protein</fullName>
    </submittedName>
</protein>
<evidence type="ECO:0000256" key="2">
    <source>
        <dbReference type="ARBA" id="ARBA00022505"/>
    </source>
</evidence>
<feature type="binding site" evidence="6">
    <location>
        <position position="173"/>
    </location>
    <ligand>
        <name>molybdate</name>
        <dbReference type="ChEBI" id="CHEBI:36264"/>
    </ligand>
</feature>
<feature type="binding site" evidence="6">
    <location>
        <position position="33"/>
    </location>
    <ligand>
        <name>molybdate</name>
        <dbReference type="ChEBI" id="CHEBI:36264"/>
    </ligand>
</feature>
<dbReference type="GO" id="GO:0046872">
    <property type="term" value="F:metal ion binding"/>
    <property type="evidence" value="ECO:0007669"/>
    <property type="project" value="UniProtKB-KW"/>
</dbReference>
<keyword evidence="4 7" id="KW-0732">Signal</keyword>
<dbReference type="CDD" id="cd13536">
    <property type="entry name" value="PBP2_EcModA"/>
    <property type="match status" value="1"/>
</dbReference>
<dbReference type="PANTHER" id="PTHR30632">
    <property type="entry name" value="MOLYBDATE-BINDING PERIPLASMIC PROTEIN"/>
    <property type="match status" value="1"/>
</dbReference>
<feature type="binding site" evidence="6">
    <location>
        <position position="146"/>
    </location>
    <ligand>
        <name>molybdate</name>
        <dbReference type="ChEBI" id="CHEBI:36264"/>
    </ligand>
</feature>
<dbReference type="GO" id="GO:0030973">
    <property type="term" value="F:molybdate ion binding"/>
    <property type="evidence" value="ECO:0007669"/>
    <property type="project" value="TreeGrafter"/>
</dbReference>
<accession>A0A1T4U8V4</accession>
<dbReference type="EMBL" id="JAYXUG010000001">
    <property type="protein sequence ID" value="MEC6830425.1"/>
    <property type="molecule type" value="Genomic_DNA"/>
</dbReference>
<dbReference type="GO" id="GO:0030288">
    <property type="term" value="C:outer membrane-bounded periplasmic space"/>
    <property type="evidence" value="ECO:0007669"/>
    <property type="project" value="TreeGrafter"/>
</dbReference>
<keyword evidence="3 6" id="KW-0479">Metal-binding</keyword>
<feature type="chain" id="PRO_5010541851" evidence="7">
    <location>
        <begin position="23"/>
        <end position="257"/>
    </location>
</feature>
<evidence type="ECO:0000256" key="3">
    <source>
        <dbReference type="ARBA" id="ARBA00022723"/>
    </source>
</evidence>
<keyword evidence="11" id="KW-1185">Reference proteome</keyword>
<evidence type="ECO:0000313" key="8">
    <source>
        <dbReference type="EMBL" id="MEC6830425.1"/>
    </source>
</evidence>
<dbReference type="EMBL" id="FUWP01000018">
    <property type="protein sequence ID" value="SKA49123.1"/>
    <property type="molecule type" value="Genomic_DNA"/>
</dbReference>
<evidence type="ECO:0000313" key="9">
    <source>
        <dbReference type="EMBL" id="SKA49123.1"/>
    </source>
</evidence>
<comment type="subunit">
    <text evidence="5">The complex is composed of two ATP-binding proteins (ModC), two transmembrane proteins (ModB) and a solute-binding protein (ModA).</text>
</comment>
<proteinExistence type="inferred from homology"/>
<evidence type="ECO:0000256" key="4">
    <source>
        <dbReference type="ARBA" id="ARBA00022729"/>
    </source>
</evidence>
<dbReference type="Gene3D" id="3.40.190.10">
    <property type="entry name" value="Periplasmic binding protein-like II"/>
    <property type="match status" value="2"/>
</dbReference>
<evidence type="ECO:0000313" key="10">
    <source>
        <dbReference type="Proteomes" id="UP000191116"/>
    </source>
</evidence>
<dbReference type="GO" id="GO:0015689">
    <property type="term" value="P:molybdate ion transport"/>
    <property type="evidence" value="ECO:0007669"/>
    <property type="project" value="InterPro"/>
</dbReference>
<dbReference type="NCBIfam" id="TIGR01256">
    <property type="entry name" value="modA"/>
    <property type="match status" value="1"/>
</dbReference>
<dbReference type="AlphaFoldDB" id="A0A1T4U8V4"/>
<comment type="similarity">
    <text evidence="1">Belongs to the bacterial solute-binding protein ModA family.</text>
</comment>
<evidence type="ECO:0000256" key="6">
    <source>
        <dbReference type="PIRSR" id="PIRSR004846-1"/>
    </source>
</evidence>
<feature type="binding site" evidence="6">
    <location>
        <position position="191"/>
    </location>
    <ligand>
        <name>molybdate</name>
        <dbReference type="ChEBI" id="CHEBI:36264"/>
    </ligand>
</feature>
<dbReference type="PANTHER" id="PTHR30632:SF17">
    <property type="entry name" value="MOLYBDATE-BINDING PROTEIN MODA"/>
    <property type="match status" value="1"/>
</dbReference>
<dbReference type="GO" id="GO:1901359">
    <property type="term" value="F:tungstate binding"/>
    <property type="evidence" value="ECO:0007669"/>
    <property type="project" value="UniProtKB-ARBA"/>
</dbReference>
<dbReference type="OrthoDB" id="9785015at2"/>
<dbReference type="InterPro" id="IPR050682">
    <property type="entry name" value="ModA/WtpA"/>
</dbReference>